<dbReference type="OrthoDB" id="5574975at2759"/>
<evidence type="ECO:0000313" key="2">
    <source>
        <dbReference type="EMBL" id="KAF7636284.1"/>
    </source>
</evidence>
<reference evidence="2" key="1">
    <citation type="journal article" date="2020" name="Ecol. Evol.">
        <title>Genome structure and content of the rice root-knot nematode (Meloidogyne graminicola).</title>
        <authorList>
            <person name="Phan N.T."/>
            <person name="Danchin E.G.J."/>
            <person name="Klopp C."/>
            <person name="Perfus-Barbeoch L."/>
            <person name="Kozlowski D.K."/>
            <person name="Koutsovoulos G.D."/>
            <person name="Lopez-Roques C."/>
            <person name="Bouchez O."/>
            <person name="Zahm M."/>
            <person name="Besnard G."/>
            <person name="Bellafiore S."/>
        </authorList>
    </citation>
    <scope>NUCLEOTIDE SEQUENCE</scope>
    <source>
        <strain evidence="2">VN-18</strain>
    </source>
</reference>
<comment type="caution">
    <text evidence="2">The sequence shown here is derived from an EMBL/GenBank/DDBJ whole genome shotgun (WGS) entry which is preliminary data.</text>
</comment>
<evidence type="ECO:0000313" key="3">
    <source>
        <dbReference type="Proteomes" id="UP000605970"/>
    </source>
</evidence>
<dbReference type="Proteomes" id="UP000605970">
    <property type="component" value="Unassembled WGS sequence"/>
</dbReference>
<dbReference type="AlphaFoldDB" id="A0A8S9ZSS2"/>
<protein>
    <submittedName>
        <fullName evidence="2">Uncharacterized protein</fullName>
    </submittedName>
</protein>
<sequence length="153" mass="17234">MGPRDESGANQPRRANNLDSIEDDEDGQDNGWHIGLDVESQSVGIEVASSNTTDQNGYQQLSSSSNVNDCARWIPPTTRFDLPEAPPPENPKIEHQPVDISMDKDKVDQIKSIMYKMNGSLHENILKQPDWLKNVDDKRLGDYNSLRSFPHEC</sequence>
<feature type="compositionally biased region" description="Polar residues" evidence="1">
    <location>
        <begin position="39"/>
        <end position="66"/>
    </location>
</feature>
<proteinExistence type="predicted"/>
<keyword evidence="3" id="KW-1185">Reference proteome</keyword>
<accession>A0A8S9ZSS2</accession>
<gene>
    <name evidence="2" type="ORF">Mgra_00004270</name>
</gene>
<name>A0A8S9ZSS2_9BILA</name>
<feature type="compositionally biased region" description="Polar residues" evidence="1">
    <location>
        <begin position="8"/>
        <end position="19"/>
    </location>
</feature>
<evidence type="ECO:0000256" key="1">
    <source>
        <dbReference type="SAM" id="MobiDB-lite"/>
    </source>
</evidence>
<dbReference type="EMBL" id="JABEBT010000031">
    <property type="protein sequence ID" value="KAF7636284.1"/>
    <property type="molecule type" value="Genomic_DNA"/>
</dbReference>
<organism evidence="2 3">
    <name type="scientific">Meloidogyne graminicola</name>
    <dbReference type="NCBI Taxonomy" id="189291"/>
    <lineage>
        <taxon>Eukaryota</taxon>
        <taxon>Metazoa</taxon>
        <taxon>Ecdysozoa</taxon>
        <taxon>Nematoda</taxon>
        <taxon>Chromadorea</taxon>
        <taxon>Rhabditida</taxon>
        <taxon>Tylenchina</taxon>
        <taxon>Tylenchomorpha</taxon>
        <taxon>Tylenchoidea</taxon>
        <taxon>Meloidogynidae</taxon>
        <taxon>Meloidogyninae</taxon>
        <taxon>Meloidogyne</taxon>
    </lineage>
</organism>
<feature type="region of interest" description="Disordered" evidence="1">
    <location>
        <begin position="1"/>
        <end position="66"/>
    </location>
</feature>
<feature type="region of interest" description="Disordered" evidence="1">
    <location>
        <begin position="79"/>
        <end position="98"/>
    </location>
</feature>